<dbReference type="EMBL" id="JAVDYG010000001">
    <property type="protein sequence ID" value="MDR7362247.1"/>
    <property type="molecule type" value="Genomic_DNA"/>
</dbReference>
<evidence type="ECO:0000256" key="2">
    <source>
        <dbReference type="SAM" id="Phobius"/>
    </source>
</evidence>
<sequence>MSAPRPTPADDQVPPPPEGSASRGLWVAIWALLAPAVVLPLLVGIYDRTDPELAGFPFYFWFQFALIPVAAVLTLAAFALSRRADARDRAARAARPGRGGR</sequence>
<evidence type="ECO:0000256" key="1">
    <source>
        <dbReference type="SAM" id="MobiDB-lite"/>
    </source>
</evidence>
<evidence type="ECO:0000313" key="3">
    <source>
        <dbReference type="EMBL" id="MDR7362247.1"/>
    </source>
</evidence>
<dbReference type="RefSeq" id="WP_310301475.1">
    <property type="nucleotide sequence ID" value="NZ_BAAAPS010000008.1"/>
</dbReference>
<feature type="transmembrane region" description="Helical" evidence="2">
    <location>
        <begin position="58"/>
        <end position="80"/>
    </location>
</feature>
<keyword evidence="2" id="KW-0812">Transmembrane</keyword>
<name>A0ABU2BUE2_9ACTN</name>
<keyword evidence="4" id="KW-1185">Reference proteome</keyword>
<dbReference type="InterPro" id="IPR021741">
    <property type="entry name" value="DUF3311"/>
</dbReference>
<accession>A0ABU2BUE2</accession>
<gene>
    <name evidence="3" type="ORF">J2S63_001800</name>
</gene>
<dbReference type="Proteomes" id="UP001183648">
    <property type="component" value="Unassembled WGS sequence"/>
</dbReference>
<feature type="transmembrane region" description="Helical" evidence="2">
    <location>
        <begin position="25"/>
        <end position="46"/>
    </location>
</feature>
<evidence type="ECO:0008006" key="5">
    <source>
        <dbReference type="Google" id="ProtNLM"/>
    </source>
</evidence>
<proteinExistence type="predicted"/>
<protein>
    <recommendedName>
        <fullName evidence="5">DUF3311 domain-containing protein</fullName>
    </recommendedName>
</protein>
<comment type="caution">
    <text evidence="3">The sequence shown here is derived from an EMBL/GenBank/DDBJ whole genome shotgun (WGS) entry which is preliminary data.</text>
</comment>
<evidence type="ECO:0000313" key="4">
    <source>
        <dbReference type="Proteomes" id="UP001183648"/>
    </source>
</evidence>
<dbReference type="Pfam" id="PF11755">
    <property type="entry name" value="DUF3311"/>
    <property type="match status" value="1"/>
</dbReference>
<keyword evidence="2" id="KW-1133">Transmembrane helix</keyword>
<keyword evidence="2" id="KW-0472">Membrane</keyword>
<reference evidence="3 4" key="1">
    <citation type="submission" date="2023-07" db="EMBL/GenBank/DDBJ databases">
        <title>Sequencing the genomes of 1000 actinobacteria strains.</title>
        <authorList>
            <person name="Klenk H.-P."/>
        </authorList>
    </citation>
    <scope>NUCLEOTIDE SEQUENCE [LARGE SCALE GENOMIC DNA]</scope>
    <source>
        <strain evidence="3 4">DSM 19426</strain>
    </source>
</reference>
<organism evidence="3 4">
    <name type="scientific">Nocardioides marmoribigeumensis</name>
    <dbReference type="NCBI Taxonomy" id="433649"/>
    <lineage>
        <taxon>Bacteria</taxon>
        <taxon>Bacillati</taxon>
        <taxon>Actinomycetota</taxon>
        <taxon>Actinomycetes</taxon>
        <taxon>Propionibacteriales</taxon>
        <taxon>Nocardioidaceae</taxon>
        <taxon>Nocardioides</taxon>
    </lineage>
</organism>
<feature type="region of interest" description="Disordered" evidence="1">
    <location>
        <begin position="1"/>
        <end position="21"/>
    </location>
</feature>